<evidence type="ECO:0000256" key="2">
    <source>
        <dbReference type="ARBA" id="ARBA00023315"/>
    </source>
</evidence>
<dbReference type="SUPFAM" id="SSF55729">
    <property type="entry name" value="Acyl-CoA N-acyltransferases (Nat)"/>
    <property type="match status" value="1"/>
</dbReference>
<dbReference type="Pfam" id="PF00583">
    <property type="entry name" value="Acetyltransf_1"/>
    <property type="match status" value="1"/>
</dbReference>
<dbReference type="PANTHER" id="PTHR43800:SF1">
    <property type="entry name" value="PEPTIDYL-LYSINE N-ACETYLTRANSFERASE YJAB"/>
    <property type="match status" value="1"/>
</dbReference>
<dbReference type="Proteomes" id="UP000317617">
    <property type="component" value="Unassembled WGS sequence"/>
</dbReference>
<evidence type="ECO:0000313" key="5">
    <source>
        <dbReference type="Proteomes" id="UP000317617"/>
    </source>
</evidence>
<accession>A0A4Y3TLY4</accession>
<sequence>MSFNTSSHDRNASPTTVRPARYEDVVLLPDIEKSAAQSFKTLPALAWIAEGPCLPIDTHLASLEDGTCWVAVTDKDRPVGFLTAERIEDRLHILEVSVEAQAQGRGIGKALLAAACQAAQKAGCRRITLTTCRDVPWNAPFYHKMGFEYLEESTLEADLRAILTEEEAYGFQPGTRCVMQRCL</sequence>
<dbReference type="Gene3D" id="3.40.630.30">
    <property type="match status" value="1"/>
</dbReference>
<evidence type="ECO:0000313" key="4">
    <source>
        <dbReference type="EMBL" id="GEB82449.1"/>
    </source>
</evidence>
<dbReference type="AlphaFoldDB" id="A0A4Y3TLY4"/>
<dbReference type="InterPro" id="IPR016181">
    <property type="entry name" value="Acyl_CoA_acyltransferase"/>
</dbReference>
<name>A0A4Y3TLY4_9PROT</name>
<evidence type="ECO:0000259" key="3">
    <source>
        <dbReference type="PROSITE" id="PS51186"/>
    </source>
</evidence>
<dbReference type="CDD" id="cd04301">
    <property type="entry name" value="NAT_SF"/>
    <property type="match status" value="1"/>
</dbReference>
<dbReference type="EMBL" id="BJMU01000003">
    <property type="protein sequence ID" value="GEB82449.1"/>
    <property type="molecule type" value="Genomic_DNA"/>
</dbReference>
<comment type="caution">
    <text evidence="4">The sequence shown here is derived from an EMBL/GenBank/DDBJ whole genome shotgun (WGS) entry which is preliminary data.</text>
</comment>
<feature type="domain" description="N-acetyltransferase" evidence="3">
    <location>
        <begin position="15"/>
        <end position="166"/>
    </location>
</feature>
<keyword evidence="2" id="KW-0012">Acyltransferase</keyword>
<dbReference type="RefSeq" id="WP_048836878.1">
    <property type="nucleotide sequence ID" value="NZ_BJMU01000003.1"/>
</dbReference>
<dbReference type="PROSITE" id="PS51186">
    <property type="entry name" value="GNAT"/>
    <property type="match status" value="1"/>
</dbReference>
<gene>
    <name evidence="4" type="ORF">AOR01nite_09260</name>
</gene>
<reference evidence="4 5" key="1">
    <citation type="submission" date="2019-06" db="EMBL/GenBank/DDBJ databases">
        <title>Whole genome shotgun sequence of Acetobacter orleanensis NBRC 13752.</title>
        <authorList>
            <person name="Hosoyama A."/>
            <person name="Uohara A."/>
            <person name="Ohji S."/>
            <person name="Ichikawa N."/>
        </authorList>
    </citation>
    <scope>NUCLEOTIDE SEQUENCE [LARGE SCALE GENOMIC DNA]</scope>
    <source>
        <strain evidence="4 5">NBRC 13752</strain>
    </source>
</reference>
<dbReference type="PANTHER" id="PTHR43800">
    <property type="entry name" value="PEPTIDYL-LYSINE N-ACETYLTRANSFERASE YJAB"/>
    <property type="match status" value="1"/>
</dbReference>
<dbReference type="InterPro" id="IPR000182">
    <property type="entry name" value="GNAT_dom"/>
</dbReference>
<protein>
    <submittedName>
        <fullName evidence="4">Acetyltransferase</fullName>
    </submittedName>
</protein>
<proteinExistence type="predicted"/>
<dbReference type="OrthoDB" id="572496at2"/>
<organism evidence="4 5">
    <name type="scientific">Acetobacter orleanensis</name>
    <dbReference type="NCBI Taxonomy" id="104099"/>
    <lineage>
        <taxon>Bacteria</taxon>
        <taxon>Pseudomonadati</taxon>
        <taxon>Pseudomonadota</taxon>
        <taxon>Alphaproteobacteria</taxon>
        <taxon>Acetobacterales</taxon>
        <taxon>Acetobacteraceae</taxon>
        <taxon>Acetobacter</taxon>
    </lineage>
</organism>
<dbReference type="GO" id="GO:0016747">
    <property type="term" value="F:acyltransferase activity, transferring groups other than amino-acyl groups"/>
    <property type="evidence" value="ECO:0007669"/>
    <property type="project" value="InterPro"/>
</dbReference>
<dbReference type="STRING" id="104099.AD949_00140"/>
<keyword evidence="5" id="KW-1185">Reference proteome</keyword>
<keyword evidence="1 4" id="KW-0808">Transferase</keyword>
<evidence type="ECO:0000256" key="1">
    <source>
        <dbReference type="ARBA" id="ARBA00022679"/>
    </source>
</evidence>